<dbReference type="Gene3D" id="3.30.70.1210">
    <property type="entry name" value="Crispr-associated protein, domain 2"/>
    <property type="match status" value="1"/>
</dbReference>
<accession>A0A290Z5E1</accession>
<gene>
    <name evidence="1" type="primary">cas6e</name>
    <name evidence="1" type="ORF">CNX65_13455</name>
</gene>
<evidence type="ECO:0000313" key="2">
    <source>
        <dbReference type="Proteomes" id="UP000218505"/>
    </source>
</evidence>
<dbReference type="AlphaFoldDB" id="A0A290Z5E1"/>
<dbReference type="KEGG" id="apre:CNX65_13455"/>
<dbReference type="RefSeq" id="WP_096493093.1">
    <property type="nucleotide sequence ID" value="NZ_CP023445.1"/>
</dbReference>
<dbReference type="InterPro" id="IPR010179">
    <property type="entry name" value="CRISPR-assoc_prot_Cse3"/>
</dbReference>
<dbReference type="SUPFAM" id="SSF117987">
    <property type="entry name" value="CRISPR-associated protein"/>
    <property type="match status" value="2"/>
</dbReference>
<dbReference type="NCBIfam" id="TIGR01907">
    <property type="entry name" value="casE_Cse3"/>
    <property type="match status" value="1"/>
</dbReference>
<dbReference type="EMBL" id="CP023445">
    <property type="protein sequence ID" value="ATE54173.1"/>
    <property type="molecule type" value="Genomic_DNA"/>
</dbReference>
<dbReference type="Proteomes" id="UP000218505">
    <property type="component" value="Chromosome"/>
</dbReference>
<dbReference type="Pfam" id="PF08798">
    <property type="entry name" value="CRISPR_assoc"/>
    <property type="match status" value="1"/>
</dbReference>
<sequence>MFLTKLTVDVRSREFRRDLANLHEMHRTVMSGYPRVEDGSPARQTHGVLWRLDPTRDGGYTQYVQSLTRPDWTGLPETLLTSPAEVRSLDPLLDAIEPGRVLAFRLLANATKDSVPAEPGGRGLRVAHRTPEAQVAWLARKGQRHGFALRDRPDGAPDVTLWSAPRMTGRKKAGRPITVDAVRFDGHLVVTDADALREAVGSGIGRAKAYGCGMLSLARARIDLGEAAEVA</sequence>
<dbReference type="Gene3D" id="3.30.70.1200">
    <property type="entry name" value="Crispr-associated protein, domain 1"/>
    <property type="match status" value="1"/>
</dbReference>
<reference evidence="1" key="1">
    <citation type="submission" date="2017-09" db="EMBL/GenBank/DDBJ databases">
        <title>Complete Genome Sequence of ansamitocin-producing Bacterium Actinosynnema pretiosum X47.</title>
        <authorList>
            <person name="Cao G."/>
            <person name="Zong G."/>
            <person name="Zhong C."/>
            <person name="Fu J."/>
        </authorList>
    </citation>
    <scope>NUCLEOTIDE SEQUENCE [LARGE SCALE GENOMIC DNA]</scope>
    <source>
        <strain evidence="1">X47</strain>
    </source>
</reference>
<evidence type="ECO:0000313" key="1">
    <source>
        <dbReference type="EMBL" id="ATE54173.1"/>
    </source>
</evidence>
<protein>
    <submittedName>
        <fullName evidence="1">Type I-E CRISPR-associated protein Cas6/Cse3/CasE</fullName>
    </submittedName>
</protein>
<name>A0A290Z5E1_9PSEU</name>
<organism evidence="1 2">
    <name type="scientific">Actinosynnema pretiosum</name>
    <dbReference type="NCBI Taxonomy" id="42197"/>
    <lineage>
        <taxon>Bacteria</taxon>
        <taxon>Bacillati</taxon>
        <taxon>Actinomycetota</taxon>
        <taxon>Actinomycetes</taxon>
        <taxon>Pseudonocardiales</taxon>
        <taxon>Pseudonocardiaceae</taxon>
        <taxon>Actinosynnema</taxon>
    </lineage>
</organism>
<proteinExistence type="predicted"/>
<dbReference type="CDD" id="cd09727">
    <property type="entry name" value="Cas6_I-E"/>
    <property type="match status" value="1"/>
</dbReference>
<dbReference type="SMART" id="SM01101">
    <property type="entry name" value="CRISPR_assoc"/>
    <property type="match status" value="1"/>
</dbReference>
<keyword evidence="2" id="KW-1185">Reference proteome</keyword>